<accession>A0A2P6TXZ9</accession>
<feature type="compositionally biased region" description="Low complexity" evidence="6">
    <location>
        <begin position="179"/>
        <end position="195"/>
    </location>
</feature>
<dbReference type="PANTHER" id="PTHR45686">
    <property type="entry name" value="ADP-RIBOSYLATION FACTOR GTPASE ACTIVATING PROTEIN 3, ISOFORM H-RELATED"/>
    <property type="match status" value="1"/>
</dbReference>
<dbReference type="Gene3D" id="1.10.220.150">
    <property type="entry name" value="Arf GTPase activating protein"/>
    <property type="match status" value="1"/>
</dbReference>
<evidence type="ECO:0000256" key="4">
    <source>
        <dbReference type="ARBA" id="ARBA00022833"/>
    </source>
</evidence>
<keyword evidence="9" id="KW-1185">Reference proteome</keyword>
<evidence type="ECO:0000259" key="7">
    <source>
        <dbReference type="PROSITE" id="PS50115"/>
    </source>
</evidence>
<reference evidence="8 9" key="1">
    <citation type="journal article" date="2018" name="Plant J.">
        <title>Genome sequences of Chlorella sorokiniana UTEX 1602 and Micractinium conductrix SAG 241.80: implications to maltose excretion by a green alga.</title>
        <authorList>
            <person name="Arriola M.B."/>
            <person name="Velmurugan N."/>
            <person name="Zhang Y."/>
            <person name="Plunkett M.H."/>
            <person name="Hondzo H."/>
            <person name="Barney B.M."/>
        </authorList>
    </citation>
    <scope>NUCLEOTIDE SEQUENCE [LARGE SCALE GENOMIC DNA]</scope>
    <source>
        <strain evidence="9">UTEX 1602</strain>
    </source>
</reference>
<dbReference type="STRING" id="3076.A0A2P6TXZ9"/>
<evidence type="ECO:0000256" key="3">
    <source>
        <dbReference type="ARBA" id="ARBA00022771"/>
    </source>
</evidence>
<keyword evidence="3 5" id="KW-0863">Zinc-finger</keyword>
<protein>
    <submittedName>
        <fullName evidence="8">ADP-ribosylation factor GTPase-activating AGD8</fullName>
    </submittedName>
</protein>
<evidence type="ECO:0000256" key="2">
    <source>
        <dbReference type="ARBA" id="ARBA00022723"/>
    </source>
</evidence>
<dbReference type="GO" id="GO:0048205">
    <property type="term" value="P:COPI coating of Golgi vesicle"/>
    <property type="evidence" value="ECO:0007669"/>
    <property type="project" value="TreeGrafter"/>
</dbReference>
<keyword evidence="1" id="KW-0343">GTPase activation</keyword>
<evidence type="ECO:0000313" key="9">
    <source>
        <dbReference type="Proteomes" id="UP000239899"/>
    </source>
</evidence>
<organism evidence="8 9">
    <name type="scientific">Chlorella sorokiniana</name>
    <name type="common">Freshwater green alga</name>
    <dbReference type="NCBI Taxonomy" id="3076"/>
    <lineage>
        <taxon>Eukaryota</taxon>
        <taxon>Viridiplantae</taxon>
        <taxon>Chlorophyta</taxon>
        <taxon>core chlorophytes</taxon>
        <taxon>Trebouxiophyceae</taxon>
        <taxon>Chlorellales</taxon>
        <taxon>Chlorellaceae</taxon>
        <taxon>Chlorella clade</taxon>
        <taxon>Chlorella</taxon>
    </lineage>
</organism>
<dbReference type="GO" id="GO:0000139">
    <property type="term" value="C:Golgi membrane"/>
    <property type="evidence" value="ECO:0007669"/>
    <property type="project" value="GOC"/>
</dbReference>
<evidence type="ECO:0000313" key="8">
    <source>
        <dbReference type="EMBL" id="PRW58945.1"/>
    </source>
</evidence>
<dbReference type="EMBL" id="LHPG02000004">
    <property type="protein sequence ID" value="PRW58945.1"/>
    <property type="molecule type" value="Genomic_DNA"/>
</dbReference>
<gene>
    <name evidence="8" type="ORF">C2E21_2618</name>
</gene>
<keyword evidence="4" id="KW-0862">Zinc</keyword>
<feature type="domain" description="Arf-GAP" evidence="7">
    <location>
        <begin position="11"/>
        <end position="120"/>
    </location>
</feature>
<dbReference type="Pfam" id="PF01412">
    <property type="entry name" value="ArfGap"/>
    <property type="match status" value="1"/>
</dbReference>
<comment type="caution">
    <text evidence="8">The sequence shown here is derived from an EMBL/GenBank/DDBJ whole genome shotgun (WGS) entry which is preliminary data.</text>
</comment>
<dbReference type="GO" id="GO:0005096">
    <property type="term" value="F:GTPase activator activity"/>
    <property type="evidence" value="ECO:0007669"/>
    <property type="project" value="UniProtKB-KW"/>
</dbReference>
<evidence type="ECO:0000256" key="1">
    <source>
        <dbReference type="ARBA" id="ARBA00022468"/>
    </source>
</evidence>
<dbReference type="Proteomes" id="UP000239899">
    <property type="component" value="Unassembled WGS sequence"/>
</dbReference>
<feature type="compositionally biased region" description="Gly residues" evidence="6">
    <location>
        <begin position="322"/>
        <end position="331"/>
    </location>
</feature>
<feature type="compositionally biased region" description="Basic and acidic residues" evidence="6">
    <location>
        <begin position="362"/>
        <end position="373"/>
    </location>
</feature>
<dbReference type="GO" id="GO:0008270">
    <property type="term" value="F:zinc ion binding"/>
    <property type="evidence" value="ECO:0007669"/>
    <property type="project" value="UniProtKB-KW"/>
</dbReference>
<dbReference type="InterPro" id="IPR001164">
    <property type="entry name" value="ArfGAP_dom"/>
</dbReference>
<evidence type="ECO:0000256" key="5">
    <source>
        <dbReference type="PROSITE-ProRule" id="PRU00288"/>
    </source>
</evidence>
<proteinExistence type="predicted"/>
<dbReference type="InterPro" id="IPR037278">
    <property type="entry name" value="ARFGAP/RecO"/>
</dbReference>
<dbReference type="InterPro" id="IPR038508">
    <property type="entry name" value="ArfGAP_dom_sf"/>
</dbReference>
<keyword evidence="2" id="KW-0479">Metal-binding</keyword>
<dbReference type="OrthoDB" id="10266696at2759"/>
<feature type="region of interest" description="Disordered" evidence="6">
    <location>
        <begin position="302"/>
        <end position="373"/>
    </location>
</feature>
<dbReference type="SMART" id="SM00105">
    <property type="entry name" value="ArfGap"/>
    <property type="match status" value="1"/>
</dbReference>
<dbReference type="PRINTS" id="PR00405">
    <property type="entry name" value="REVINTRACTNG"/>
</dbReference>
<name>A0A2P6TXZ9_CHLSO</name>
<evidence type="ECO:0000256" key="6">
    <source>
        <dbReference type="SAM" id="MobiDB-lite"/>
    </source>
</evidence>
<dbReference type="SUPFAM" id="SSF57863">
    <property type="entry name" value="ArfGap/RecO-like zinc finger"/>
    <property type="match status" value="1"/>
</dbReference>
<dbReference type="AlphaFoldDB" id="A0A2P6TXZ9"/>
<feature type="region of interest" description="Disordered" evidence="6">
    <location>
        <begin position="233"/>
        <end position="264"/>
    </location>
</feature>
<feature type="compositionally biased region" description="Low complexity" evidence="6">
    <location>
        <begin position="233"/>
        <end position="254"/>
    </location>
</feature>
<dbReference type="PROSITE" id="PS50115">
    <property type="entry name" value="ARFGAP"/>
    <property type="match status" value="1"/>
</dbReference>
<feature type="region of interest" description="Disordered" evidence="6">
    <location>
        <begin position="179"/>
        <end position="214"/>
    </location>
</feature>
<dbReference type="CDD" id="cd08831">
    <property type="entry name" value="ArfGap_ArfGap2_3_like"/>
    <property type="match status" value="1"/>
</dbReference>
<sequence length="457" mass="47101">MADGPALLERDTLFRRLRSKPENKVCFDCPAKNPTWASVPYGVFICLSCAGIHRSLGVHLSFVRSTTLDSWSEDQLRLMAVGGNQRARTFFKQHGWDEVGSDKIEAKYTSRAAQLYRKQLEKDAAKLAGGGEPGSPSFSPQQPASASLWGSIAAAAPAEPAAAAATRAAAPAAAAPAAAAPARTSSTGAAAARPAGKPRLLASRKPGAKSGGLGLGVKKITAQVDDSLFDQAPQEEAAAPAPEAAPAAVEDAPLGAPPAAPATSRFNMDTLEEKKPALQRGKDGHLTLNAVGTGDDFFSNPLGGGNLSGRQGSLDKPAFGGSSRGGFGGGSATATKKPAEEGPGLAQQRFGNAKSISSSAFHGRDNAESEYEKQQRLSQFQGSAAISSDAYFGREQRGGAGGSASGSNMDMTAGDLISKVSITAKQDMDSLKQMASQAGGKLSRMAQSFMRDLQGGY</sequence>
<dbReference type="PANTHER" id="PTHR45686:SF4">
    <property type="entry name" value="ADP-RIBOSYLATION FACTOR GTPASE ACTIVATING PROTEIN 3, ISOFORM H"/>
    <property type="match status" value="1"/>
</dbReference>